<dbReference type="EMBL" id="ABJB010031584">
    <property type="status" value="NOT_ANNOTATED_CDS"/>
    <property type="molecule type" value="Genomic_DNA"/>
</dbReference>
<dbReference type="EMBL" id="DS638343">
    <property type="protein sequence ID" value="EEC01691.1"/>
    <property type="molecule type" value="Genomic_DNA"/>
</dbReference>
<dbReference type="VEuPathDB" id="VectorBase:ISCW016441"/>
<dbReference type="EnsemblMetazoa" id="ISCW016441-RA">
    <property type="protein sequence ID" value="ISCW016441-PA"/>
    <property type="gene ID" value="ISCW016441"/>
</dbReference>
<accession>B7P519</accession>
<gene>
    <name evidence="1" type="ORF">IscW_ISCW016441</name>
</gene>
<evidence type="ECO:0000313" key="1">
    <source>
        <dbReference type="EMBL" id="EEC01691.1"/>
    </source>
</evidence>
<evidence type="ECO:0000313" key="2">
    <source>
        <dbReference type="EnsemblMetazoa" id="ISCW016441-PA"/>
    </source>
</evidence>
<name>B7P519_IXOSC</name>
<sequence>MVSSASQPYVELRLDVNRLWKETASENPPAIQQKSTMRPARMRWNRSGTGCEKSIAVETRNKATSWMPSRSSLPEE</sequence>
<protein>
    <submittedName>
        <fullName evidence="1 2">Uncharacterized protein</fullName>
    </submittedName>
</protein>
<reference evidence="2" key="2">
    <citation type="submission" date="2020-05" db="UniProtKB">
        <authorList>
            <consortium name="EnsemblMetazoa"/>
        </authorList>
    </citation>
    <scope>IDENTIFICATION</scope>
    <source>
        <strain evidence="2">wikel</strain>
    </source>
</reference>
<reference evidence="1 3" key="1">
    <citation type="submission" date="2008-03" db="EMBL/GenBank/DDBJ databases">
        <title>Annotation of Ixodes scapularis.</title>
        <authorList>
            <consortium name="Ixodes scapularis Genome Project Consortium"/>
            <person name="Caler E."/>
            <person name="Hannick L.I."/>
            <person name="Bidwell S."/>
            <person name="Joardar V."/>
            <person name="Thiagarajan M."/>
            <person name="Amedeo P."/>
            <person name="Galinsky K.J."/>
            <person name="Schobel S."/>
            <person name="Inman J."/>
            <person name="Hostetler J."/>
            <person name="Miller J."/>
            <person name="Hammond M."/>
            <person name="Megy K."/>
            <person name="Lawson D."/>
            <person name="Kodira C."/>
            <person name="Sutton G."/>
            <person name="Meyer J."/>
            <person name="Hill C.A."/>
            <person name="Birren B."/>
            <person name="Nene V."/>
            <person name="Collins F."/>
            <person name="Alarcon-Chaidez F."/>
            <person name="Wikel S."/>
            <person name="Strausberg R."/>
        </authorList>
    </citation>
    <scope>NUCLEOTIDE SEQUENCE [LARGE SCALE GENOMIC DNA]</scope>
    <source>
        <strain evidence="3">Wikel</strain>
        <strain evidence="1">Wikel colony</strain>
    </source>
</reference>
<proteinExistence type="predicted"/>
<dbReference type="HOGENOM" id="CLU_2657209_0_0_1"/>
<organism>
    <name type="scientific">Ixodes scapularis</name>
    <name type="common">Black-legged tick</name>
    <name type="synonym">Deer tick</name>
    <dbReference type="NCBI Taxonomy" id="6945"/>
    <lineage>
        <taxon>Eukaryota</taxon>
        <taxon>Metazoa</taxon>
        <taxon>Ecdysozoa</taxon>
        <taxon>Arthropoda</taxon>
        <taxon>Chelicerata</taxon>
        <taxon>Arachnida</taxon>
        <taxon>Acari</taxon>
        <taxon>Parasitiformes</taxon>
        <taxon>Ixodida</taxon>
        <taxon>Ixodoidea</taxon>
        <taxon>Ixodidae</taxon>
        <taxon>Ixodinae</taxon>
        <taxon>Ixodes</taxon>
    </lineage>
</organism>
<keyword evidence="3" id="KW-1185">Reference proteome</keyword>
<dbReference type="AlphaFoldDB" id="B7P519"/>
<dbReference type="PaxDb" id="6945-B7P519"/>
<evidence type="ECO:0000313" key="3">
    <source>
        <dbReference type="Proteomes" id="UP000001555"/>
    </source>
</evidence>
<dbReference type="Proteomes" id="UP000001555">
    <property type="component" value="Unassembled WGS sequence"/>
</dbReference>
<dbReference type="InParanoid" id="B7P519"/>